<dbReference type="Pfam" id="PF00089">
    <property type="entry name" value="Trypsin"/>
    <property type="match status" value="2"/>
</dbReference>
<accession>A0A6P7PVT1</accession>
<dbReference type="InterPro" id="IPR043504">
    <property type="entry name" value="Peptidase_S1_PA_chymotrypsin"/>
</dbReference>
<dbReference type="GeneID" id="110309364"/>
<dbReference type="PANTHER" id="PTHR24271:SF43">
    <property type="entry name" value="GRANZYME C"/>
    <property type="match status" value="1"/>
</dbReference>
<dbReference type="PROSITE" id="PS00134">
    <property type="entry name" value="TRYPSIN_HIS"/>
    <property type="match status" value="1"/>
</dbReference>
<dbReference type="SMART" id="SM00020">
    <property type="entry name" value="Tryp_SPc"/>
    <property type="match status" value="1"/>
</dbReference>
<feature type="domain" description="Peptidase S1" evidence="4">
    <location>
        <begin position="21"/>
        <end position="160"/>
    </location>
</feature>
<evidence type="ECO:0000259" key="4">
    <source>
        <dbReference type="PROSITE" id="PS50240"/>
    </source>
</evidence>
<keyword evidence="1 3" id="KW-0732">Signal</keyword>
<keyword evidence="2" id="KW-1015">Disulfide bond</keyword>
<dbReference type="FunFam" id="2.40.10.10:FF:000005">
    <property type="entry name" value="Serine protease 37"/>
    <property type="match status" value="1"/>
</dbReference>
<dbReference type="Proteomes" id="UP000515126">
    <property type="component" value="Chromosome 14"/>
</dbReference>
<proteinExistence type="predicted"/>
<dbReference type="Gene3D" id="2.40.10.10">
    <property type="entry name" value="Trypsin-like serine proteases"/>
    <property type="match status" value="3"/>
</dbReference>
<feature type="signal peptide" evidence="3">
    <location>
        <begin position="1"/>
        <end position="18"/>
    </location>
</feature>
<reference evidence="6" key="1">
    <citation type="submission" date="2025-08" db="UniProtKB">
        <authorList>
            <consortium name="RefSeq"/>
        </authorList>
    </citation>
    <scope>IDENTIFICATION</scope>
</reference>
<dbReference type="InterPro" id="IPR018114">
    <property type="entry name" value="TRYPSIN_HIS"/>
</dbReference>
<dbReference type="PANTHER" id="PTHR24271">
    <property type="entry name" value="KALLIKREIN-RELATED"/>
    <property type="match status" value="1"/>
</dbReference>
<dbReference type="CDD" id="cd00190">
    <property type="entry name" value="Tryp_SPc"/>
    <property type="match status" value="1"/>
</dbReference>
<sequence length="160" mass="17526">MPPVLILLTLLLPLRAGAEEIIGGNEISPHSRPYMAYYEFLNGGKKMFCGGFLIREKFVLTAAHCKGREMTVTLGAHNIKAKEETQQIIPVAEAIPHPDYNPGDRSNDIMLLKEDSGGPLVCKRAAAGIVSYGQTDGSAPQVFTRVLSFVSWLKKTMKHS</sequence>
<dbReference type="InterPro" id="IPR001254">
    <property type="entry name" value="Trypsin_dom"/>
</dbReference>
<dbReference type="RefSeq" id="XP_029324998.1">
    <property type="nucleotide sequence ID" value="XM_029469138.1"/>
</dbReference>
<gene>
    <name evidence="6" type="primary">LOC110309364</name>
</gene>
<protein>
    <submittedName>
        <fullName evidence="6">Granzyme C isoform X2</fullName>
    </submittedName>
</protein>
<organism evidence="5 6">
    <name type="scientific">Mus caroli</name>
    <name type="common">Ryukyu mouse</name>
    <name type="synonym">Ricefield mouse</name>
    <dbReference type="NCBI Taxonomy" id="10089"/>
    <lineage>
        <taxon>Eukaryota</taxon>
        <taxon>Metazoa</taxon>
        <taxon>Chordata</taxon>
        <taxon>Craniata</taxon>
        <taxon>Vertebrata</taxon>
        <taxon>Euteleostomi</taxon>
        <taxon>Mammalia</taxon>
        <taxon>Eutheria</taxon>
        <taxon>Euarchontoglires</taxon>
        <taxon>Glires</taxon>
        <taxon>Rodentia</taxon>
        <taxon>Myomorpha</taxon>
        <taxon>Muroidea</taxon>
        <taxon>Muridae</taxon>
        <taxon>Murinae</taxon>
        <taxon>Mus</taxon>
        <taxon>Mus</taxon>
    </lineage>
</organism>
<dbReference type="SUPFAM" id="SSF50494">
    <property type="entry name" value="Trypsin-like serine proteases"/>
    <property type="match status" value="1"/>
</dbReference>
<evidence type="ECO:0000313" key="6">
    <source>
        <dbReference type="RefSeq" id="XP_029324998.1"/>
    </source>
</evidence>
<evidence type="ECO:0000256" key="3">
    <source>
        <dbReference type="SAM" id="SignalP"/>
    </source>
</evidence>
<dbReference type="GO" id="GO:0004252">
    <property type="term" value="F:serine-type endopeptidase activity"/>
    <property type="evidence" value="ECO:0007669"/>
    <property type="project" value="InterPro"/>
</dbReference>
<dbReference type="GO" id="GO:0006508">
    <property type="term" value="P:proteolysis"/>
    <property type="evidence" value="ECO:0007669"/>
    <property type="project" value="InterPro"/>
</dbReference>
<keyword evidence="5" id="KW-1185">Reference proteome</keyword>
<evidence type="ECO:0000256" key="2">
    <source>
        <dbReference type="ARBA" id="ARBA00023157"/>
    </source>
</evidence>
<dbReference type="InterPro" id="IPR001314">
    <property type="entry name" value="Peptidase_S1A"/>
</dbReference>
<feature type="chain" id="PRO_5027886784" evidence="3">
    <location>
        <begin position="19"/>
        <end position="160"/>
    </location>
</feature>
<evidence type="ECO:0000313" key="5">
    <source>
        <dbReference type="Proteomes" id="UP000515126"/>
    </source>
</evidence>
<dbReference type="PRINTS" id="PR00722">
    <property type="entry name" value="CHYMOTRYPSIN"/>
</dbReference>
<dbReference type="InterPro" id="IPR009003">
    <property type="entry name" value="Peptidase_S1_PA"/>
</dbReference>
<dbReference type="AlphaFoldDB" id="A0A6P7PVT1"/>
<dbReference type="PROSITE" id="PS50240">
    <property type="entry name" value="TRYPSIN_DOM"/>
    <property type="match status" value="1"/>
</dbReference>
<dbReference type="GO" id="GO:0005737">
    <property type="term" value="C:cytoplasm"/>
    <property type="evidence" value="ECO:0007669"/>
    <property type="project" value="TreeGrafter"/>
</dbReference>
<evidence type="ECO:0000256" key="1">
    <source>
        <dbReference type="ARBA" id="ARBA00022729"/>
    </source>
</evidence>
<name>A0A6P7PVT1_MUSCR</name>